<dbReference type="InterPro" id="IPR003599">
    <property type="entry name" value="Ig_sub"/>
</dbReference>
<keyword evidence="2 6" id="KW-0732">Signal</keyword>
<dbReference type="Gene3D" id="2.60.40.10">
    <property type="entry name" value="Immunoglobulins"/>
    <property type="match status" value="2"/>
</dbReference>
<dbReference type="Pfam" id="PF07686">
    <property type="entry name" value="V-set"/>
    <property type="match status" value="1"/>
</dbReference>
<organism evidence="8 9">
    <name type="scientific">Microcaecilia unicolor</name>
    <dbReference type="NCBI Taxonomy" id="1415580"/>
    <lineage>
        <taxon>Eukaryota</taxon>
        <taxon>Metazoa</taxon>
        <taxon>Chordata</taxon>
        <taxon>Craniata</taxon>
        <taxon>Vertebrata</taxon>
        <taxon>Euteleostomi</taxon>
        <taxon>Amphibia</taxon>
        <taxon>Gymnophiona</taxon>
        <taxon>Siphonopidae</taxon>
        <taxon>Microcaecilia</taxon>
    </lineage>
</organism>
<dbReference type="SUPFAM" id="SSF48726">
    <property type="entry name" value="Immunoglobulin"/>
    <property type="match status" value="2"/>
</dbReference>
<dbReference type="InterPro" id="IPR013783">
    <property type="entry name" value="Ig-like_fold"/>
</dbReference>
<dbReference type="InterPro" id="IPR007110">
    <property type="entry name" value="Ig-like_dom"/>
</dbReference>
<evidence type="ECO:0000256" key="3">
    <source>
        <dbReference type="ARBA" id="ARBA00023136"/>
    </source>
</evidence>
<dbReference type="SMART" id="SM00409">
    <property type="entry name" value="IG"/>
    <property type="match status" value="1"/>
</dbReference>
<keyword evidence="3 5" id="KW-0472">Membrane</keyword>
<keyword evidence="5" id="KW-1133">Transmembrane helix</keyword>
<evidence type="ECO:0000313" key="9">
    <source>
        <dbReference type="RefSeq" id="XP_030044236.1"/>
    </source>
</evidence>
<accession>A0A6P7WSS2</accession>
<feature type="transmembrane region" description="Helical" evidence="5">
    <location>
        <begin position="222"/>
        <end position="244"/>
    </location>
</feature>
<dbReference type="InterPro" id="IPR015631">
    <property type="entry name" value="CD2/SLAM_rcpt"/>
</dbReference>
<reference evidence="9" key="1">
    <citation type="submission" date="2025-08" db="UniProtKB">
        <authorList>
            <consortium name="RefSeq"/>
        </authorList>
    </citation>
    <scope>IDENTIFICATION</scope>
</reference>
<name>A0A6P7WSS2_9AMPH</name>
<comment type="subcellular location">
    <subcellularLocation>
        <location evidence="1">Membrane</location>
    </subcellularLocation>
</comment>
<gene>
    <name evidence="9" type="primary">LOC115458422</name>
</gene>
<proteinExistence type="predicted"/>
<dbReference type="PANTHER" id="PTHR12080">
    <property type="entry name" value="SIGNALING LYMPHOCYTIC ACTIVATION MOLECULE"/>
    <property type="match status" value="1"/>
</dbReference>
<feature type="chain" id="PRO_5028041127" evidence="6">
    <location>
        <begin position="17"/>
        <end position="329"/>
    </location>
</feature>
<evidence type="ECO:0000256" key="6">
    <source>
        <dbReference type="SAM" id="SignalP"/>
    </source>
</evidence>
<dbReference type="PANTHER" id="PTHR12080:SF55">
    <property type="entry name" value="LYMPHOCYTE FUNCTION-ASSOCIATED ANTIGEN 3"/>
    <property type="match status" value="1"/>
</dbReference>
<dbReference type="Pfam" id="PF13895">
    <property type="entry name" value="Ig_2"/>
    <property type="match status" value="1"/>
</dbReference>
<dbReference type="AlphaFoldDB" id="A0A6P7WSS2"/>
<evidence type="ECO:0000256" key="1">
    <source>
        <dbReference type="ARBA" id="ARBA00004370"/>
    </source>
</evidence>
<dbReference type="InterPro" id="IPR013106">
    <property type="entry name" value="Ig_V-set"/>
</dbReference>
<dbReference type="InParanoid" id="A0A6P7WSS2"/>
<sequence length="329" mass="36871">MTGWIFLLFFWGAGHSQDTGDPQDVFGILGESVTLPLKIPQGVKVYEIFWRFETVGSIALIKEGNGLDFFHSPFKERLRIHDGKFSLQIQSLREKDGGSYTAEIKTSTAVSNREYKLHVFSRLQNPIIEPYKVTDDSGNITCNVALNCTVKNGEGVNYNWTAENSRLFQEGSFLNVSLDLMETNVTYTCTARNPVSENSTQVRPWSFCKTEHTGSTNDTNPIIAVIIVIFVILVVAAVLAVWIYMKMKRKKKKLEPDIQTVYAQVTKPEGPTETNPILTEGPAPENLNGKTIYSIVNFPKRQNIETEKSLYDTVKLPGSPASVAYDKVM</sequence>
<evidence type="ECO:0000256" key="2">
    <source>
        <dbReference type="ARBA" id="ARBA00022729"/>
    </source>
</evidence>
<feature type="signal peptide" evidence="6">
    <location>
        <begin position="1"/>
        <end position="16"/>
    </location>
</feature>
<evidence type="ECO:0000256" key="5">
    <source>
        <dbReference type="SAM" id="Phobius"/>
    </source>
</evidence>
<keyword evidence="4" id="KW-0325">Glycoprotein</keyword>
<dbReference type="FunCoup" id="A0A6P7WSS2">
    <property type="interactions" value="9"/>
</dbReference>
<dbReference type="PROSITE" id="PS50835">
    <property type="entry name" value="IG_LIKE"/>
    <property type="match status" value="1"/>
</dbReference>
<feature type="domain" description="Ig-like" evidence="7">
    <location>
        <begin position="126"/>
        <end position="203"/>
    </location>
</feature>
<dbReference type="GeneID" id="115458422"/>
<dbReference type="RefSeq" id="XP_030044236.1">
    <property type="nucleotide sequence ID" value="XM_030188376.1"/>
</dbReference>
<evidence type="ECO:0000259" key="7">
    <source>
        <dbReference type="PROSITE" id="PS50835"/>
    </source>
</evidence>
<evidence type="ECO:0000256" key="4">
    <source>
        <dbReference type="ARBA" id="ARBA00023180"/>
    </source>
</evidence>
<keyword evidence="8" id="KW-1185">Reference proteome</keyword>
<dbReference type="GO" id="GO:0016020">
    <property type="term" value="C:membrane"/>
    <property type="evidence" value="ECO:0007669"/>
    <property type="project" value="UniProtKB-SubCell"/>
</dbReference>
<evidence type="ECO:0000313" key="8">
    <source>
        <dbReference type="Proteomes" id="UP000515156"/>
    </source>
</evidence>
<keyword evidence="5" id="KW-0812">Transmembrane</keyword>
<dbReference type="InterPro" id="IPR036179">
    <property type="entry name" value="Ig-like_dom_sf"/>
</dbReference>
<protein>
    <submittedName>
        <fullName evidence="9">SLAM family member 5-like isoform X2</fullName>
    </submittedName>
</protein>
<dbReference type="Proteomes" id="UP000515156">
    <property type="component" value="Chromosome 14"/>
</dbReference>